<evidence type="ECO:0000313" key="2">
    <source>
        <dbReference type="EMBL" id="KGO78980.1"/>
    </source>
</evidence>
<reference evidence="2 3" key="1">
    <citation type="submission" date="2013-09" db="EMBL/GenBank/DDBJ databases">
        <authorList>
            <person name="Zeng Z."/>
            <person name="Chen C."/>
        </authorList>
    </citation>
    <scope>NUCLEOTIDE SEQUENCE [LARGE SCALE GENOMIC DNA]</scope>
    <source>
        <strain evidence="2 3">F44-8</strain>
    </source>
</reference>
<dbReference type="RefSeq" id="WP_035135938.1">
    <property type="nucleotide sequence ID" value="NZ_JRLV01000023.1"/>
</dbReference>
<dbReference type="EMBL" id="JRLV01000023">
    <property type="protein sequence ID" value="KGO78980.1"/>
    <property type="molecule type" value="Genomic_DNA"/>
</dbReference>
<evidence type="ECO:0000313" key="3">
    <source>
        <dbReference type="Proteomes" id="UP000030129"/>
    </source>
</evidence>
<dbReference type="InterPro" id="IPR036188">
    <property type="entry name" value="FAD/NAD-bd_sf"/>
</dbReference>
<dbReference type="AlphaFoldDB" id="A0A0A2LRZ7"/>
<dbReference type="GO" id="GO:0005737">
    <property type="term" value="C:cytoplasm"/>
    <property type="evidence" value="ECO:0007669"/>
    <property type="project" value="TreeGrafter"/>
</dbReference>
<dbReference type="Proteomes" id="UP000030129">
    <property type="component" value="Unassembled WGS sequence"/>
</dbReference>
<evidence type="ECO:0000259" key="1">
    <source>
        <dbReference type="Pfam" id="PF01266"/>
    </source>
</evidence>
<dbReference type="Gene3D" id="3.50.50.60">
    <property type="entry name" value="FAD/NAD(P)-binding domain"/>
    <property type="match status" value="1"/>
</dbReference>
<dbReference type="SUPFAM" id="SSF51971">
    <property type="entry name" value="Nucleotide-binding domain"/>
    <property type="match status" value="1"/>
</dbReference>
<dbReference type="PANTHER" id="PTHR13847">
    <property type="entry name" value="SARCOSINE DEHYDROGENASE-RELATED"/>
    <property type="match status" value="1"/>
</dbReference>
<dbReference type="SUPFAM" id="SSF54373">
    <property type="entry name" value="FAD-linked reductases, C-terminal domain"/>
    <property type="match status" value="1"/>
</dbReference>
<comment type="caution">
    <text evidence="2">The sequence shown here is derived from an EMBL/GenBank/DDBJ whole genome shotgun (WGS) entry which is preliminary data.</text>
</comment>
<dbReference type="Gene3D" id="3.30.9.10">
    <property type="entry name" value="D-Amino Acid Oxidase, subunit A, domain 2"/>
    <property type="match status" value="1"/>
</dbReference>
<proteinExistence type="predicted"/>
<gene>
    <name evidence="2" type="ORF">Q763_15820</name>
</gene>
<dbReference type="InterPro" id="IPR006076">
    <property type="entry name" value="FAD-dep_OxRdtase"/>
</dbReference>
<dbReference type="STRING" id="1406840.Q763_15820"/>
<organism evidence="2 3">
    <name type="scientific">Flavobacterium beibuense F44-8</name>
    <dbReference type="NCBI Taxonomy" id="1406840"/>
    <lineage>
        <taxon>Bacteria</taxon>
        <taxon>Pseudomonadati</taxon>
        <taxon>Bacteroidota</taxon>
        <taxon>Flavobacteriia</taxon>
        <taxon>Flavobacteriales</taxon>
        <taxon>Flavobacteriaceae</taxon>
        <taxon>Flavobacterium</taxon>
    </lineage>
</organism>
<dbReference type="eggNOG" id="COG0665">
    <property type="taxonomic scope" value="Bacteria"/>
</dbReference>
<protein>
    <submittedName>
        <fullName evidence="2">FAD-dependent oxidoreductase</fullName>
    </submittedName>
</protein>
<name>A0A0A2LRZ7_9FLAO</name>
<accession>A0A0A2LRZ7</accession>
<feature type="domain" description="FAD dependent oxidoreductase" evidence="1">
    <location>
        <begin position="3"/>
        <end position="326"/>
    </location>
</feature>
<keyword evidence="3" id="KW-1185">Reference proteome</keyword>
<dbReference type="Pfam" id="PF01266">
    <property type="entry name" value="DAO"/>
    <property type="match status" value="1"/>
</dbReference>
<sequence length="346" mass="38754">MKDYIIVGAGLAGVSFAETAFLNDKSFTVISDASQNSSYVAAGLYNPVILKRFSMPLNAKEHIEYIKPFYNAIENRLNVKFDVPIPICRKFVSAEEQNNWFEAADKPALSPFLSTSVIHTKYNGIDSPFGFGKVLHTGYLDTGVYLNAYQEYLENNHQLIKETFDYTQLNVTADCVEYKGIKAKHIVFAEGFGLHDNPYFTGLPLDGTKGELLVIKAPELKLDVAINASVFILPVGDDIYKVGATYEWYDKTPVPTEAGKQELVEKIEEVISCDYEILEHLAGIRPTVKDRKPLVGTHELYKRVHLLNGLGTRGVMLGPPMAKILFDSIENDIPVDKTVSFLRFKR</sequence>